<evidence type="ECO:0000313" key="2">
    <source>
        <dbReference type="EMBL" id="KAF2807620.1"/>
    </source>
</evidence>
<feature type="region of interest" description="Disordered" evidence="1">
    <location>
        <begin position="94"/>
        <end position="145"/>
    </location>
</feature>
<gene>
    <name evidence="2 4" type="ORF">BDZ99DRAFT_572535</name>
</gene>
<protein>
    <submittedName>
        <fullName evidence="2 4">Uncharacterized protein</fullName>
    </submittedName>
</protein>
<proteinExistence type="predicted"/>
<dbReference type="AlphaFoldDB" id="A0A6A6YFV2"/>
<accession>A0A6A6YFV2</accession>
<feature type="region of interest" description="Disordered" evidence="1">
    <location>
        <begin position="1"/>
        <end position="44"/>
    </location>
</feature>
<feature type="compositionally biased region" description="Basic and acidic residues" evidence="1">
    <location>
        <begin position="120"/>
        <end position="131"/>
    </location>
</feature>
<keyword evidence="3" id="KW-1185">Reference proteome</keyword>
<dbReference type="Proteomes" id="UP000504636">
    <property type="component" value="Unplaced"/>
</dbReference>
<organism evidence="2">
    <name type="scientific">Mytilinidion resinicola</name>
    <dbReference type="NCBI Taxonomy" id="574789"/>
    <lineage>
        <taxon>Eukaryota</taxon>
        <taxon>Fungi</taxon>
        <taxon>Dikarya</taxon>
        <taxon>Ascomycota</taxon>
        <taxon>Pezizomycotina</taxon>
        <taxon>Dothideomycetes</taxon>
        <taxon>Pleosporomycetidae</taxon>
        <taxon>Mytilinidiales</taxon>
        <taxon>Mytilinidiaceae</taxon>
        <taxon>Mytilinidion</taxon>
    </lineage>
</organism>
<sequence length="145" mass="14379">MVNPAIKELMDETMARGNIPPPSKKPETDVATDTKAATPPPTLADSVTAAVGRAKEAVDEVTSSAATAAQKALDKLEIGGEEGGIVGGDGVIGAPLQGIGNSSSETAAEEKGAGKGKAKAKAEEGDGEEKGVGGQENVGRLRGGE</sequence>
<reference evidence="2 4" key="1">
    <citation type="journal article" date="2020" name="Stud. Mycol.">
        <title>101 Dothideomycetes genomes: a test case for predicting lifestyles and emergence of pathogens.</title>
        <authorList>
            <person name="Haridas S."/>
            <person name="Albert R."/>
            <person name="Binder M."/>
            <person name="Bloem J."/>
            <person name="Labutti K."/>
            <person name="Salamov A."/>
            <person name="Andreopoulos B."/>
            <person name="Baker S."/>
            <person name="Barry K."/>
            <person name="Bills G."/>
            <person name="Bluhm B."/>
            <person name="Cannon C."/>
            <person name="Castanera R."/>
            <person name="Culley D."/>
            <person name="Daum C."/>
            <person name="Ezra D."/>
            <person name="Gonzalez J."/>
            <person name="Henrissat B."/>
            <person name="Kuo A."/>
            <person name="Liang C."/>
            <person name="Lipzen A."/>
            <person name="Lutzoni F."/>
            <person name="Magnuson J."/>
            <person name="Mondo S."/>
            <person name="Nolan M."/>
            <person name="Ohm R."/>
            <person name="Pangilinan J."/>
            <person name="Park H.-J."/>
            <person name="Ramirez L."/>
            <person name="Alfaro M."/>
            <person name="Sun H."/>
            <person name="Tritt A."/>
            <person name="Yoshinaga Y."/>
            <person name="Zwiers L.-H."/>
            <person name="Turgeon B."/>
            <person name="Goodwin S."/>
            <person name="Spatafora J."/>
            <person name="Crous P."/>
            <person name="Grigoriev I."/>
        </authorList>
    </citation>
    <scope>NUCLEOTIDE SEQUENCE</scope>
    <source>
        <strain evidence="2 4">CBS 304.34</strain>
    </source>
</reference>
<dbReference type="RefSeq" id="XP_033574584.1">
    <property type="nucleotide sequence ID" value="XM_033728209.1"/>
</dbReference>
<evidence type="ECO:0000313" key="4">
    <source>
        <dbReference type="RefSeq" id="XP_033574584.1"/>
    </source>
</evidence>
<dbReference type="EMBL" id="MU003704">
    <property type="protein sequence ID" value="KAF2807620.1"/>
    <property type="molecule type" value="Genomic_DNA"/>
</dbReference>
<evidence type="ECO:0000256" key="1">
    <source>
        <dbReference type="SAM" id="MobiDB-lite"/>
    </source>
</evidence>
<evidence type="ECO:0000313" key="3">
    <source>
        <dbReference type="Proteomes" id="UP000504636"/>
    </source>
</evidence>
<reference evidence="4" key="3">
    <citation type="submission" date="2025-04" db="UniProtKB">
        <authorList>
            <consortium name="RefSeq"/>
        </authorList>
    </citation>
    <scope>IDENTIFICATION</scope>
    <source>
        <strain evidence="4">CBS 304.34</strain>
    </source>
</reference>
<name>A0A6A6YFV2_9PEZI</name>
<dbReference type="GeneID" id="54469102"/>
<reference evidence="4" key="2">
    <citation type="submission" date="2020-04" db="EMBL/GenBank/DDBJ databases">
        <authorList>
            <consortium name="NCBI Genome Project"/>
        </authorList>
    </citation>
    <scope>NUCLEOTIDE SEQUENCE</scope>
    <source>
        <strain evidence="4">CBS 304.34</strain>
    </source>
</reference>